<dbReference type="OrthoDB" id="9777193at2"/>
<comment type="similarity">
    <text evidence="1">Belongs to the 3-oxoacid CoA-transferase subunit A family.</text>
</comment>
<evidence type="ECO:0000256" key="2">
    <source>
        <dbReference type="ARBA" id="ARBA00022679"/>
    </source>
</evidence>
<dbReference type="Gene3D" id="3.40.1080.10">
    <property type="entry name" value="Glutaconate Coenzyme A-transferase"/>
    <property type="match status" value="1"/>
</dbReference>
<evidence type="ECO:0000256" key="1">
    <source>
        <dbReference type="ARBA" id="ARBA00005612"/>
    </source>
</evidence>
<evidence type="ECO:0000313" key="3">
    <source>
        <dbReference type="EMBL" id="PLT30558.1"/>
    </source>
</evidence>
<name>A0A2N5M868_9BACI</name>
<dbReference type="AlphaFoldDB" id="A0A2N5M868"/>
<dbReference type="RefSeq" id="WP_101640932.1">
    <property type="nucleotide sequence ID" value="NZ_PGUY01000020.1"/>
</dbReference>
<dbReference type="NCBIfam" id="TIGR02429">
    <property type="entry name" value="pcaI_scoA_fam"/>
    <property type="match status" value="1"/>
</dbReference>
<protein>
    <submittedName>
        <fullName evidence="3">Succinyl-CoA--3-ketoacid-CoA transferase</fullName>
    </submittedName>
</protein>
<keyword evidence="2 3" id="KW-0808">Transferase</keyword>
<dbReference type="Pfam" id="PF01144">
    <property type="entry name" value="CoA_trans"/>
    <property type="match status" value="1"/>
</dbReference>
<dbReference type="PANTHER" id="PTHR13707:SF60">
    <property type="entry name" value="ACETATE COA-TRANSFERASE SUBUNIT ALPHA"/>
    <property type="match status" value="1"/>
</dbReference>
<dbReference type="SUPFAM" id="SSF100950">
    <property type="entry name" value="NagB/RpiA/CoA transferase-like"/>
    <property type="match status" value="1"/>
</dbReference>
<sequence>MTKLITRGEAMNYIKDGCRMMVGGFGLVGCPLTLVETLLATSVTDLEIISNNLGEPGKGLGALVRQGRVRKGIGSYFTSNPDVAAAFNRGELDIELLPQGTLSEAIRAGGAGIPAFYTGVGAGTKIAEGKEERVFSDKRYILQEALRADVALIKARKADELGNLIYSKSARNFNPIMAAAANIVIAEVDEIVPAGGLCPENIVTPHLFVDFLVLKEGG</sequence>
<evidence type="ECO:0000313" key="4">
    <source>
        <dbReference type="Proteomes" id="UP000234748"/>
    </source>
</evidence>
<dbReference type="PROSITE" id="PS01273">
    <property type="entry name" value="COA_TRANSF_1"/>
    <property type="match status" value="1"/>
</dbReference>
<gene>
    <name evidence="3" type="ORF">CUU66_06845</name>
</gene>
<dbReference type="InterPro" id="IPR037171">
    <property type="entry name" value="NagB/RpiA_transferase-like"/>
</dbReference>
<proteinExistence type="inferred from homology"/>
<dbReference type="InterPro" id="IPR012792">
    <property type="entry name" value="3-oxoacid_CoA-transf_A"/>
</dbReference>
<reference evidence="3 4" key="1">
    <citation type="submission" date="2017-11" db="EMBL/GenBank/DDBJ databases">
        <title>Comparitive Functional Genomics of Dry Heat Resistant strains isolated from the Viking Spacecraft.</title>
        <authorList>
            <person name="Seuylemezian A."/>
            <person name="Cooper K."/>
            <person name="Vaishampayan P."/>
        </authorList>
    </citation>
    <scope>NUCLEOTIDE SEQUENCE [LARGE SCALE GENOMIC DNA]</scope>
    <source>
        <strain evidence="3 4">V1-29</strain>
    </source>
</reference>
<comment type="caution">
    <text evidence="3">The sequence shown here is derived from an EMBL/GenBank/DDBJ whole genome shotgun (WGS) entry which is preliminary data.</text>
</comment>
<accession>A0A2N5M868</accession>
<organism evidence="3 4">
    <name type="scientific">Peribacillus deserti</name>
    <dbReference type="NCBI Taxonomy" id="673318"/>
    <lineage>
        <taxon>Bacteria</taxon>
        <taxon>Bacillati</taxon>
        <taxon>Bacillota</taxon>
        <taxon>Bacilli</taxon>
        <taxon>Bacillales</taxon>
        <taxon>Bacillaceae</taxon>
        <taxon>Peribacillus</taxon>
    </lineage>
</organism>
<dbReference type="PROSITE" id="PS51257">
    <property type="entry name" value="PROKAR_LIPOPROTEIN"/>
    <property type="match status" value="1"/>
</dbReference>
<dbReference type="GO" id="GO:0008410">
    <property type="term" value="F:CoA-transferase activity"/>
    <property type="evidence" value="ECO:0007669"/>
    <property type="project" value="InterPro"/>
</dbReference>
<dbReference type="InterPro" id="IPR004165">
    <property type="entry name" value="CoA_trans_fam_I"/>
</dbReference>
<dbReference type="EMBL" id="PGUY01000020">
    <property type="protein sequence ID" value="PLT30558.1"/>
    <property type="molecule type" value="Genomic_DNA"/>
</dbReference>
<dbReference type="Proteomes" id="UP000234748">
    <property type="component" value="Unassembled WGS sequence"/>
</dbReference>
<dbReference type="SMART" id="SM00882">
    <property type="entry name" value="CoA_trans"/>
    <property type="match status" value="1"/>
</dbReference>
<keyword evidence="4" id="KW-1185">Reference proteome</keyword>
<dbReference type="InterPro" id="IPR004163">
    <property type="entry name" value="CoA_transf_BS"/>
</dbReference>
<dbReference type="PANTHER" id="PTHR13707">
    <property type="entry name" value="KETOACID-COENZYME A TRANSFERASE"/>
    <property type="match status" value="1"/>
</dbReference>